<protein>
    <recommendedName>
        <fullName evidence="3">BrnT family toxin</fullName>
    </recommendedName>
</protein>
<dbReference type="AlphaFoldDB" id="A0A2K8U5Y8"/>
<dbReference type="InterPro" id="IPR007460">
    <property type="entry name" value="BrnT_toxin"/>
</dbReference>
<reference evidence="1 2" key="1">
    <citation type="submission" date="2017-03" db="EMBL/GenBank/DDBJ databases">
        <title>Complete genome sequence of Candidatus 'Thiodictyon syntrophicum' sp. nov. strain Cad16T, a photolithoautotroph purple sulfur bacterium isolated from an alpine meromictic lake.</title>
        <authorList>
            <person name="Luedin S.M."/>
            <person name="Pothier J.F."/>
            <person name="Danza F."/>
            <person name="Storelli N."/>
            <person name="Wittwer M."/>
            <person name="Tonolla M."/>
        </authorList>
    </citation>
    <scope>NUCLEOTIDE SEQUENCE [LARGE SCALE GENOMIC DNA]</scope>
    <source>
        <strain evidence="1 2">Cad16T</strain>
    </source>
</reference>
<name>A0A2K8U5Y8_9GAMM</name>
<keyword evidence="2" id="KW-1185">Reference proteome</keyword>
<organism evidence="1 2">
    <name type="scientific">Candidatus Thiodictyon syntrophicum</name>
    <dbReference type="NCBI Taxonomy" id="1166950"/>
    <lineage>
        <taxon>Bacteria</taxon>
        <taxon>Pseudomonadati</taxon>
        <taxon>Pseudomonadota</taxon>
        <taxon>Gammaproteobacteria</taxon>
        <taxon>Chromatiales</taxon>
        <taxon>Chromatiaceae</taxon>
        <taxon>Thiodictyon</taxon>
    </lineage>
</organism>
<gene>
    <name evidence="1" type="ORF">THSYN_08550</name>
</gene>
<dbReference type="EMBL" id="CP020370">
    <property type="protein sequence ID" value="AUB80993.1"/>
    <property type="molecule type" value="Genomic_DNA"/>
</dbReference>
<dbReference type="OrthoDB" id="9802417at2"/>
<accession>A0A2K8U5Y8</accession>
<dbReference type="Proteomes" id="UP000232638">
    <property type="component" value="Chromosome"/>
</dbReference>
<proteinExistence type="predicted"/>
<evidence type="ECO:0000313" key="1">
    <source>
        <dbReference type="EMBL" id="AUB80993.1"/>
    </source>
</evidence>
<dbReference type="Pfam" id="PF04365">
    <property type="entry name" value="BrnT_toxin"/>
    <property type="match status" value="1"/>
</dbReference>
<dbReference type="KEGG" id="tsy:THSYN_08550"/>
<sequence length="99" mass="11354">MDFLYEHHGATFVWDSDKAALNPGRHDGVTFKQAATVFFDPLFRLVPADRNAQARDAIIGYDETGRLLFVVHIVIKGDHIRIISARRATNEERRKHEHS</sequence>
<evidence type="ECO:0000313" key="2">
    <source>
        <dbReference type="Proteomes" id="UP000232638"/>
    </source>
</evidence>
<dbReference type="RefSeq" id="WP_100918774.1">
    <property type="nucleotide sequence ID" value="NZ_CP020370.1"/>
</dbReference>
<dbReference type="InterPro" id="IPR038573">
    <property type="entry name" value="BrnT_sf"/>
</dbReference>
<dbReference type="Gene3D" id="3.10.450.530">
    <property type="entry name" value="Ribonuclease toxin, BrnT, of type II toxin-antitoxin system"/>
    <property type="match status" value="1"/>
</dbReference>
<evidence type="ECO:0008006" key="3">
    <source>
        <dbReference type="Google" id="ProtNLM"/>
    </source>
</evidence>